<dbReference type="Pfam" id="PF04230">
    <property type="entry name" value="PS_pyruv_trans"/>
    <property type="match status" value="1"/>
</dbReference>
<dbReference type="AlphaFoldDB" id="A0A2N3QZE7"/>
<evidence type="ECO:0000313" key="2">
    <source>
        <dbReference type="EMBL" id="PKU98770.1"/>
    </source>
</evidence>
<evidence type="ECO:0000313" key="3">
    <source>
        <dbReference type="Proteomes" id="UP000233783"/>
    </source>
</evidence>
<feature type="domain" description="Polysaccharide pyruvyl transferase" evidence="1">
    <location>
        <begin position="16"/>
        <end position="294"/>
    </location>
</feature>
<organism evidence="2 3">
    <name type="scientific">Bifidobacterium pseudolongum subsp. globosum</name>
    <dbReference type="NCBI Taxonomy" id="1690"/>
    <lineage>
        <taxon>Bacteria</taxon>
        <taxon>Bacillati</taxon>
        <taxon>Actinomycetota</taxon>
        <taxon>Actinomycetes</taxon>
        <taxon>Bifidobacteriales</taxon>
        <taxon>Bifidobacteriaceae</taxon>
        <taxon>Bifidobacterium</taxon>
    </lineage>
</organism>
<sequence>MRDSVNCILTINDDDNFGNRLQNYALQELLRPYGDVTTVLIGTDRGHQLVRRVKQICKDILEIPRLGKMGVSRLRRHLAFYRFTSVFVPNTHVSMSDQGVVRTSRTVGKVCIGSDQVWNYSFAWLAPTLKYRLGASFESGQLLSYAASLGVSSVDEEYQPIFQEYLSRIPRISVREIAAQQALQPFVKQPITVVLDPTLMIDDEYWHKIAARNKTKGKYVLTYFLGEVSTQQKNEMQAYADTHGCTIKRLNDVTDVETYSAGPREFVSLFKDASYVFTDSYHACCFSLIFGKNFKVYSRNGGALRNMNSRMATLFTLLDLDEALLEKDSRYPAYDYDVIRPKLLGLQRQSEQWLRESMRS</sequence>
<dbReference type="InterPro" id="IPR007345">
    <property type="entry name" value="Polysacch_pyruvyl_Trfase"/>
</dbReference>
<keyword evidence="2" id="KW-0808">Transferase</keyword>
<evidence type="ECO:0000259" key="1">
    <source>
        <dbReference type="Pfam" id="PF04230"/>
    </source>
</evidence>
<dbReference type="Proteomes" id="UP000233783">
    <property type="component" value="Unassembled WGS sequence"/>
</dbReference>
<name>A0A2N3QZE7_9BIFI</name>
<reference evidence="2 3" key="1">
    <citation type="submission" date="2017-10" db="EMBL/GenBank/DDBJ databases">
        <title>Bifidobacterium genomics.</title>
        <authorList>
            <person name="Lugli G.A."/>
            <person name="Milani C."/>
            <person name="Mancabelli L."/>
        </authorList>
    </citation>
    <scope>NUCLEOTIDE SEQUENCE [LARGE SCALE GENOMIC DNA]</scope>
    <source>
        <strain evidence="2 3">1744B</strain>
    </source>
</reference>
<comment type="caution">
    <text evidence="2">The sequence shown here is derived from an EMBL/GenBank/DDBJ whole genome shotgun (WGS) entry which is preliminary data.</text>
</comment>
<protein>
    <submittedName>
        <fullName evidence="2">Polysaccharide pyruvyl transferase</fullName>
    </submittedName>
</protein>
<accession>A0A2N3QZE7</accession>
<dbReference type="GO" id="GO:0016740">
    <property type="term" value="F:transferase activity"/>
    <property type="evidence" value="ECO:0007669"/>
    <property type="project" value="UniProtKB-KW"/>
</dbReference>
<proteinExistence type="predicted"/>
<dbReference type="EMBL" id="PCHB01000001">
    <property type="protein sequence ID" value="PKU98770.1"/>
    <property type="molecule type" value="Genomic_DNA"/>
</dbReference>
<gene>
    <name evidence="2" type="ORF">CQR56_0098</name>
</gene>